<dbReference type="VEuPathDB" id="FungiDB:ASPWEDRAFT_41192"/>
<evidence type="ECO:0000313" key="2">
    <source>
        <dbReference type="Proteomes" id="UP000184383"/>
    </source>
</evidence>
<evidence type="ECO:0000313" key="1">
    <source>
        <dbReference type="EMBL" id="OJJ35970.1"/>
    </source>
</evidence>
<protein>
    <submittedName>
        <fullName evidence="1">Uncharacterized protein</fullName>
    </submittedName>
</protein>
<proteinExistence type="predicted"/>
<dbReference type="Proteomes" id="UP000184383">
    <property type="component" value="Unassembled WGS sequence"/>
</dbReference>
<dbReference type="AlphaFoldDB" id="A0A1L9RLZ0"/>
<gene>
    <name evidence="1" type="ORF">ASPWEDRAFT_41192</name>
</gene>
<reference evidence="2" key="1">
    <citation type="journal article" date="2017" name="Genome Biol.">
        <title>Comparative genomics reveals high biological diversity and specific adaptations in the industrially and medically important fungal genus Aspergillus.</title>
        <authorList>
            <person name="de Vries R.P."/>
            <person name="Riley R."/>
            <person name="Wiebenga A."/>
            <person name="Aguilar-Osorio G."/>
            <person name="Amillis S."/>
            <person name="Uchima C.A."/>
            <person name="Anderluh G."/>
            <person name="Asadollahi M."/>
            <person name="Askin M."/>
            <person name="Barry K."/>
            <person name="Battaglia E."/>
            <person name="Bayram O."/>
            <person name="Benocci T."/>
            <person name="Braus-Stromeyer S.A."/>
            <person name="Caldana C."/>
            <person name="Canovas D."/>
            <person name="Cerqueira G.C."/>
            <person name="Chen F."/>
            <person name="Chen W."/>
            <person name="Choi C."/>
            <person name="Clum A."/>
            <person name="Dos Santos R.A."/>
            <person name="Damasio A.R."/>
            <person name="Diallinas G."/>
            <person name="Emri T."/>
            <person name="Fekete E."/>
            <person name="Flipphi M."/>
            <person name="Freyberg S."/>
            <person name="Gallo A."/>
            <person name="Gournas C."/>
            <person name="Habgood R."/>
            <person name="Hainaut M."/>
            <person name="Harispe M.L."/>
            <person name="Henrissat B."/>
            <person name="Hilden K.S."/>
            <person name="Hope R."/>
            <person name="Hossain A."/>
            <person name="Karabika E."/>
            <person name="Karaffa L."/>
            <person name="Karanyi Z."/>
            <person name="Krasevec N."/>
            <person name="Kuo A."/>
            <person name="Kusch H."/>
            <person name="LaButti K."/>
            <person name="Lagendijk E.L."/>
            <person name="Lapidus A."/>
            <person name="Levasseur A."/>
            <person name="Lindquist E."/>
            <person name="Lipzen A."/>
            <person name="Logrieco A.F."/>
            <person name="MacCabe A."/>
            <person name="Maekelae M.R."/>
            <person name="Malavazi I."/>
            <person name="Melin P."/>
            <person name="Meyer V."/>
            <person name="Mielnichuk N."/>
            <person name="Miskei M."/>
            <person name="Molnar A.P."/>
            <person name="Mule G."/>
            <person name="Ngan C.Y."/>
            <person name="Orejas M."/>
            <person name="Orosz E."/>
            <person name="Ouedraogo J.P."/>
            <person name="Overkamp K.M."/>
            <person name="Park H.-S."/>
            <person name="Perrone G."/>
            <person name="Piumi F."/>
            <person name="Punt P.J."/>
            <person name="Ram A.F."/>
            <person name="Ramon A."/>
            <person name="Rauscher S."/>
            <person name="Record E."/>
            <person name="Riano-Pachon D.M."/>
            <person name="Robert V."/>
            <person name="Roehrig J."/>
            <person name="Ruller R."/>
            <person name="Salamov A."/>
            <person name="Salih N.S."/>
            <person name="Samson R.A."/>
            <person name="Sandor E."/>
            <person name="Sanguinetti M."/>
            <person name="Schuetze T."/>
            <person name="Sepcic K."/>
            <person name="Shelest E."/>
            <person name="Sherlock G."/>
            <person name="Sophianopoulou V."/>
            <person name="Squina F.M."/>
            <person name="Sun H."/>
            <person name="Susca A."/>
            <person name="Todd R.B."/>
            <person name="Tsang A."/>
            <person name="Unkles S.E."/>
            <person name="van de Wiele N."/>
            <person name="van Rossen-Uffink D."/>
            <person name="Oliveira J.V."/>
            <person name="Vesth T.C."/>
            <person name="Visser J."/>
            <person name="Yu J.-H."/>
            <person name="Zhou M."/>
            <person name="Andersen M.R."/>
            <person name="Archer D.B."/>
            <person name="Baker S.E."/>
            <person name="Benoit I."/>
            <person name="Brakhage A.A."/>
            <person name="Braus G.H."/>
            <person name="Fischer R."/>
            <person name="Frisvad J.C."/>
            <person name="Goldman G.H."/>
            <person name="Houbraken J."/>
            <person name="Oakley B."/>
            <person name="Pocsi I."/>
            <person name="Scazzocchio C."/>
            <person name="Seiboth B."/>
            <person name="vanKuyk P.A."/>
            <person name="Wortman J."/>
            <person name="Dyer P.S."/>
            <person name="Grigoriev I.V."/>
        </authorList>
    </citation>
    <scope>NUCLEOTIDE SEQUENCE [LARGE SCALE GENOMIC DNA]</scope>
    <source>
        <strain evidence="2">DTO 134E9</strain>
    </source>
</reference>
<dbReference type="EMBL" id="KV878212">
    <property type="protein sequence ID" value="OJJ35970.1"/>
    <property type="molecule type" value="Genomic_DNA"/>
</dbReference>
<dbReference type="GeneID" id="63751344"/>
<sequence length="74" mass="8391">MRPGDLAGLVFTPWRAGISDQPTEVQIILSLDRNHSVRISWIRERRLRLTQGFEELKLLAVTISCGFVGGAERR</sequence>
<keyword evidence="2" id="KW-1185">Reference proteome</keyword>
<name>A0A1L9RLZ0_ASPWE</name>
<dbReference type="RefSeq" id="XP_040689646.1">
    <property type="nucleotide sequence ID" value="XM_040835496.1"/>
</dbReference>
<accession>A0A1L9RLZ0</accession>
<organism evidence="1 2">
    <name type="scientific">Aspergillus wentii DTO 134E9</name>
    <dbReference type="NCBI Taxonomy" id="1073089"/>
    <lineage>
        <taxon>Eukaryota</taxon>
        <taxon>Fungi</taxon>
        <taxon>Dikarya</taxon>
        <taxon>Ascomycota</taxon>
        <taxon>Pezizomycotina</taxon>
        <taxon>Eurotiomycetes</taxon>
        <taxon>Eurotiomycetidae</taxon>
        <taxon>Eurotiales</taxon>
        <taxon>Aspergillaceae</taxon>
        <taxon>Aspergillus</taxon>
        <taxon>Aspergillus subgen. Cremei</taxon>
    </lineage>
</organism>